<dbReference type="Gene3D" id="3.40.50.2020">
    <property type="match status" value="1"/>
</dbReference>
<sequence>MSINLRVVVPPHPLISHWLTVLRDQLTPAPLFATALEQLGHWITYEAVRDWLPHYPVEIETSLGQATGSSIDFEMPLLVIQIVRGGQELWYGAKKVLPNARLAHVTTPKDFLSSQLPLKIGPNEGVLIFLPQITDGQDLGKILCFLTNKGVTGNRRRVITTVVANDGLRFIAENFPDLTIYCACIDPVLNADGHIIPGFGNLEKRLYGFESNISCN</sequence>
<evidence type="ECO:0000259" key="1">
    <source>
        <dbReference type="Pfam" id="PF14681"/>
    </source>
</evidence>
<dbReference type="GO" id="GO:0016757">
    <property type="term" value="F:glycosyltransferase activity"/>
    <property type="evidence" value="ECO:0007669"/>
    <property type="project" value="UniProtKB-KW"/>
</dbReference>
<organism evidence="2">
    <name type="scientific">Paulinella chromatophora</name>
    <dbReference type="NCBI Taxonomy" id="39717"/>
    <lineage>
        <taxon>Eukaryota</taxon>
        <taxon>Sar</taxon>
        <taxon>Rhizaria</taxon>
        <taxon>Cercozoa</taxon>
        <taxon>Imbricatea</taxon>
        <taxon>Silicofilosea</taxon>
        <taxon>Euglyphida</taxon>
        <taxon>Paulinellidae</taxon>
        <taxon>Paulinella</taxon>
    </lineage>
</organism>
<feature type="domain" description="Phosphoribosyltransferase" evidence="1">
    <location>
        <begin position="9"/>
        <end position="208"/>
    </location>
</feature>
<dbReference type="GeneID" id="6481501"/>
<dbReference type="NCBIfam" id="NF001097">
    <property type="entry name" value="PRK00129.1"/>
    <property type="match status" value="1"/>
</dbReference>
<dbReference type="RefSeq" id="YP_002048932.1">
    <property type="nucleotide sequence ID" value="NC_011087.1"/>
</dbReference>
<name>B1X453_PAUCH</name>
<reference evidence="2" key="2">
    <citation type="journal article" date="2008" name="Curr. Biol.">
        <title>Chromatophore genome sequence of Paulinella sheds light on acquisition of photosynthesis by eukaryotes.</title>
        <authorList>
            <person name="Nowack E.C.M."/>
            <person name="Melkonian M."/>
            <person name="Gloeckner G."/>
        </authorList>
    </citation>
    <scope>NUCLEOTIDE SEQUENCE [LARGE SCALE GENOMIC DNA]</scope>
</reference>
<gene>
    <name evidence="2" type="primary">upp</name>
    <name evidence="2" type="ordered locus">PCC_0273</name>
</gene>
<accession>B1X453</accession>
<protein>
    <submittedName>
        <fullName evidence="2">Uracil phosphoribosyltransferase</fullName>
    </submittedName>
</protein>
<dbReference type="InterPro" id="IPR029057">
    <property type="entry name" value="PRTase-like"/>
</dbReference>
<keyword evidence="2" id="KW-0934">Plastid</keyword>
<dbReference type="AlphaFoldDB" id="B1X453"/>
<dbReference type="SUPFAM" id="SSF53271">
    <property type="entry name" value="PRTase-like"/>
    <property type="match status" value="1"/>
</dbReference>
<reference evidence="2" key="1">
    <citation type="submission" date="2007-08" db="EMBL/GenBank/DDBJ databases">
        <authorList>
            <person name="Gloeckner G."/>
            <person name="Nowack E."/>
            <person name="Melkonian M."/>
        </authorList>
    </citation>
    <scope>NUCLEOTIDE SEQUENCE</scope>
</reference>
<evidence type="ECO:0000313" key="2">
    <source>
        <dbReference type="EMBL" id="ACB42722.1"/>
    </source>
</evidence>
<keyword evidence="2" id="KW-0328">Glycosyltransferase</keyword>
<dbReference type="EMBL" id="CP000815">
    <property type="protein sequence ID" value="ACB42722.1"/>
    <property type="molecule type" value="Genomic_DNA"/>
</dbReference>
<dbReference type="InterPro" id="IPR000836">
    <property type="entry name" value="PRTase_dom"/>
</dbReference>
<proteinExistence type="predicted"/>
<dbReference type="Pfam" id="PF14681">
    <property type="entry name" value="UPRTase"/>
    <property type="match status" value="1"/>
</dbReference>
<geneLocation type="organellar chromatophore" evidence="2"/>
<keyword evidence="2" id="KW-0808">Transferase</keyword>